<feature type="transmembrane region" description="Helical" evidence="6">
    <location>
        <begin position="303"/>
        <end position="324"/>
    </location>
</feature>
<feature type="transmembrane region" description="Helical" evidence="6">
    <location>
        <begin position="24"/>
        <end position="46"/>
    </location>
</feature>
<dbReference type="Pfam" id="PF12698">
    <property type="entry name" value="ABC2_membrane_3"/>
    <property type="match status" value="1"/>
</dbReference>
<evidence type="ECO:0000313" key="9">
    <source>
        <dbReference type="Proteomes" id="UP000006175"/>
    </source>
</evidence>
<sequence precursor="true">MRNERIKVILWKELKELSRDKKTLLTTFLLPLISLPLIGLLTFTLMTQQPVNIAVIDEDSTSYTSPILNITVSSSELVEDVREYLARSGLNVYQYSNREYALRNSSIDLIIIIPKGFSENATSIDRVASIEIIRRANVRAAEQAEGLVRGYIGYFSSQLSREKLDSLAKLAGLETFDVNALRDPVVVGTVTLVSPIGSTVGAEEELKSIIARLLVLSFSFVVTPASSYVIDGIIGERERKTIEMLLTSPASITEIFSSKLLVATFLGVLASLADLGGILAYFILLIMALGGSIFIVMDPVLIFLHIATTFLTILVSISIATPFIARTRGLRSASNIAGIVTSLGVIFFIVGWMIDFPKLPASILYPLMLIPYTHSILVIQGYIYGRMLMVAVSLTVLLLVSLISMIISIRFLDKEKLLLAEY</sequence>
<dbReference type="Proteomes" id="UP000006175">
    <property type="component" value="Chromosome"/>
</dbReference>
<dbReference type="GO" id="GO:0005886">
    <property type="term" value="C:plasma membrane"/>
    <property type="evidence" value="ECO:0007669"/>
    <property type="project" value="UniProtKB-SubCell"/>
</dbReference>
<feature type="transmembrane region" description="Helical" evidence="6">
    <location>
        <begin position="336"/>
        <end position="356"/>
    </location>
</feature>
<organism evidence="8 9">
    <name type="scientific">Desulfurococcus amylolyticus DSM 16532</name>
    <dbReference type="NCBI Taxonomy" id="768672"/>
    <lineage>
        <taxon>Archaea</taxon>
        <taxon>Thermoproteota</taxon>
        <taxon>Thermoprotei</taxon>
        <taxon>Desulfurococcales</taxon>
        <taxon>Desulfurococcaceae</taxon>
        <taxon>Desulfurococcus</taxon>
    </lineage>
</organism>
<keyword evidence="5 6" id="KW-0472">Membrane</keyword>
<feature type="transmembrane region" description="Helical" evidence="6">
    <location>
        <begin position="363"/>
        <end position="383"/>
    </location>
</feature>
<dbReference type="HOGENOM" id="CLU_055390_0_0_2"/>
<feature type="transmembrane region" description="Helical" evidence="6">
    <location>
        <begin position="389"/>
        <end position="412"/>
    </location>
</feature>
<keyword evidence="4 6" id="KW-1133">Transmembrane helix</keyword>
<dbReference type="EMBL" id="CP003321">
    <property type="protein sequence ID" value="AFL66318.1"/>
    <property type="molecule type" value="Genomic_DNA"/>
</dbReference>
<dbReference type="InterPro" id="IPR051449">
    <property type="entry name" value="ABC-2_transporter_component"/>
</dbReference>
<proteinExistence type="predicted"/>
<evidence type="ECO:0000256" key="6">
    <source>
        <dbReference type="SAM" id="Phobius"/>
    </source>
</evidence>
<keyword evidence="3 6" id="KW-0812">Transmembrane</keyword>
<feature type="domain" description="ABC-2 type transporter transmembrane" evidence="7">
    <location>
        <begin position="21"/>
        <end position="409"/>
    </location>
</feature>
<dbReference type="AlphaFoldDB" id="I3XQU4"/>
<evidence type="ECO:0000259" key="7">
    <source>
        <dbReference type="Pfam" id="PF12698"/>
    </source>
</evidence>
<keyword evidence="2" id="KW-1003">Cell membrane</keyword>
<dbReference type="PANTHER" id="PTHR30294:SF29">
    <property type="entry name" value="MULTIDRUG ABC TRANSPORTER PERMEASE YBHS-RELATED"/>
    <property type="match status" value="1"/>
</dbReference>
<feature type="transmembrane region" description="Helical" evidence="6">
    <location>
        <begin position="278"/>
        <end position="296"/>
    </location>
</feature>
<evidence type="ECO:0000256" key="3">
    <source>
        <dbReference type="ARBA" id="ARBA00022692"/>
    </source>
</evidence>
<keyword evidence="9" id="KW-1185">Reference proteome</keyword>
<evidence type="ECO:0000313" key="8">
    <source>
        <dbReference type="EMBL" id="AFL66318.1"/>
    </source>
</evidence>
<evidence type="ECO:0000256" key="1">
    <source>
        <dbReference type="ARBA" id="ARBA00004651"/>
    </source>
</evidence>
<feature type="transmembrane region" description="Helical" evidence="6">
    <location>
        <begin position="209"/>
        <end position="230"/>
    </location>
</feature>
<evidence type="ECO:0000256" key="5">
    <source>
        <dbReference type="ARBA" id="ARBA00023136"/>
    </source>
</evidence>
<evidence type="ECO:0000256" key="2">
    <source>
        <dbReference type="ARBA" id="ARBA00022475"/>
    </source>
</evidence>
<dbReference type="PANTHER" id="PTHR30294">
    <property type="entry name" value="MEMBRANE COMPONENT OF ABC TRANSPORTER YHHJ-RELATED"/>
    <property type="match status" value="1"/>
</dbReference>
<dbReference type="GO" id="GO:0140359">
    <property type="term" value="F:ABC-type transporter activity"/>
    <property type="evidence" value="ECO:0007669"/>
    <property type="project" value="InterPro"/>
</dbReference>
<reference evidence="8 9" key="1">
    <citation type="journal article" date="2012" name="J. Bacteriol.">
        <title>Complete Genome Sequence of Desulfurococcus fermentans, a Hyperthermophilic Cellulolytic Crenarchaeon Isolated from a Freshwater Hot Spring in Kamchatka, Russia.</title>
        <authorList>
            <person name="Susanti D."/>
            <person name="Johnson E.F."/>
            <person name="Rodriguez J.R."/>
            <person name="Anderson I."/>
            <person name="Perevalova A.A."/>
            <person name="Kyrpides N."/>
            <person name="Lucas S."/>
            <person name="Han J."/>
            <person name="Lapidus A."/>
            <person name="Cheng J.F."/>
            <person name="Goodwin L."/>
            <person name="Pitluck S."/>
            <person name="Mavrommatis K."/>
            <person name="Peters L."/>
            <person name="Land M.L."/>
            <person name="Hauser L."/>
            <person name="Gopalan V."/>
            <person name="Chan P.P."/>
            <person name="Lowe T.M."/>
            <person name="Atomi H."/>
            <person name="Bonch-Osmolovskaya E.A."/>
            <person name="Woyke T."/>
            <person name="Mukhopadhyay B."/>
        </authorList>
    </citation>
    <scope>NUCLEOTIDE SEQUENCE [LARGE SCALE GENOMIC DNA]</scope>
    <source>
        <strain evidence="8 9">DSM 16532</strain>
    </source>
</reference>
<comment type="subcellular location">
    <subcellularLocation>
        <location evidence="1">Cell membrane</location>
        <topology evidence="1">Multi-pass membrane protein</topology>
    </subcellularLocation>
</comment>
<accession>I3XQU4</accession>
<dbReference type="KEGG" id="dfd:Desfe_0408"/>
<dbReference type="Gene3D" id="3.40.1710.10">
    <property type="entry name" value="abc type-2 transporter like domain"/>
    <property type="match status" value="1"/>
</dbReference>
<evidence type="ECO:0000256" key="4">
    <source>
        <dbReference type="ARBA" id="ARBA00022989"/>
    </source>
</evidence>
<dbReference type="InterPro" id="IPR013525">
    <property type="entry name" value="ABC2_TM"/>
</dbReference>
<dbReference type="eggNOG" id="arCOG01462">
    <property type="taxonomic scope" value="Archaea"/>
</dbReference>
<protein>
    <submittedName>
        <fullName evidence="8">ABC-2 type transporter</fullName>
    </submittedName>
</protein>
<gene>
    <name evidence="8" type="ORF">Desfe_0408</name>
</gene>
<name>I3XQU4_DESAM</name>